<keyword evidence="2" id="KW-1133">Transmembrane helix</keyword>
<feature type="compositionally biased region" description="Basic and acidic residues" evidence="1">
    <location>
        <begin position="1"/>
        <end position="10"/>
    </location>
</feature>
<reference evidence="3" key="2">
    <citation type="submission" date="2021-04" db="EMBL/GenBank/DDBJ databases">
        <authorList>
            <person name="Gilroy R."/>
        </authorList>
    </citation>
    <scope>NUCLEOTIDE SEQUENCE</scope>
    <source>
        <strain evidence="3">ChiSxjej1B13-11762</strain>
    </source>
</reference>
<dbReference type="Pfam" id="PF19639">
    <property type="entry name" value="DUF6142"/>
    <property type="match status" value="1"/>
</dbReference>
<accession>A0A9D1UE36</accession>
<dbReference type="AlphaFoldDB" id="A0A9D1UE36"/>
<dbReference type="EMBL" id="DXGF01000157">
    <property type="protein sequence ID" value="HIW84479.1"/>
    <property type="molecule type" value="Genomic_DNA"/>
</dbReference>
<gene>
    <name evidence="3" type="ORF">H9873_09165</name>
</gene>
<sequence>MIIKRDDSKEKRRRKRMRTKYGQASLRHSKKGVKSCFLAGTAVFFLVFLLAVSFLRKGELSALVGFAGIGILALSIAGLVSGVRGLKEREKNYATCKAGIGISIALILGMCGIFVRGLF</sequence>
<comment type="caution">
    <text evidence="3">The sequence shown here is derived from an EMBL/GenBank/DDBJ whole genome shotgun (WGS) entry which is preliminary data.</text>
</comment>
<organism evidence="3 4">
    <name type="scientific">Candidatus Dorea gallistercoris</name>
    <dbReference type="NCBI Taxonomy" id="2838542"/>
    <lineage>
        <taxon>Bacteria</taxon>
        <taxon>Bacillati</taxon>
        <taxon>Bacillota</taxon>
        <taxon>Clostridia</taxon>
        <taxon>Lachnospirales</taxon>
        <taxon>Lachnospiraceae</taxon>
        <taxon>Dorea</taxon>
    </lineage>
</organism>
<evidence type="ECO:0000256" key="1">
    <source>
        <dbReference type="SAM" id="MobiDB-lite"/>
    </source>
</evidence>
<evidence type="ECO:0000313" key="4">
    <source>
        <dbReference type="Proteomes" id="UP000824263"/>
    </source>
</evidence>
<evidence type="ECO:0000256" key="2">
    <source>
        <dbReference type="SAM" id="Phobius"/>
    </source>
</evidence>
<feature type="transmembrane region" description="Helical" evidence="2">
    <location>
        <begin position="98"/>
        <end position="118"/>
    </location>
</feature>
<proteinExistence type="predicted"/>
<feature type="transmembrane region" description="Helical" evidence="2">
    <location>
        <begin position="63"/>
        <end position="86"/>
    </location>
</feature>
<protein>
    <submittedName>
        <fullName evidence="3">Uncharacterized protein</fullName>
    </submittedName>
</protein>
<keyword evidence="2" id="KW-0472">Membrane</keyword>
<dbReference type="InterPro" id="IPR046140">
    <property type="entry name" value="DUF6142"/>
</dbReference>
<evidence type="ECO:0000313" key="3">
    <source>
        <dbReference type="EMBL" id="HIW84479.1"/>
    </source>
</evidence>
<feature type="region of interest" description="Disordered" evidence="1">
    <location>
        <begin position="1"/>
        <end position="21"/>
    </location>
</feature>
<keyword evidence="2" id="KW-0812">Transmembrane</keyword>
<name>A0A9D1UE36_9FIRM</name>
<reference evidence="3" key="1">
    <citation type="journal article" date="2021" name="PeerJ">
        <title>Extensive microbial diversity within the chicken gut microbiome revealed by metagenomics and culture.</title>
        <authorList>
            <person name="Gilroy R."/>
            <person name="Ravi A."/>
            <person name="Getino M."/>
            <person name="Pursley I."/>
            <person name="Horton D.L."/>
            <person name="Alikhan N.F."/>
            <person name="Baker D."/>
            <person name="Gharbi K."/>
            <person name="Hall N."/>
            <person name="Watson M."/>
            <person name="Adriaenssens E.M."/>
            <person name="Foster-Nyarko E."/>
            <person name="Jarju S."/>
            <person name="Secka A."/>
            <person name="Antonio M."/>
            <person name="Oren A."/>
            <person name="Chaudhuri R.R."/>
            <person name="La Ragione R."/>
            <person name="Hildebrand F."/>
            <person name="Pallen M.J."/>
        </authorList>
    </citation>
    <scope>NUCLEOTIDE SEQUENCE</scope>
    <source>
        <strain evidence="3">ChiSxjej1B13-11762</strain>
    </source>
</reference>
<dbReference type="Proteomes" id="UP000824263">
    <property type="component" value="Unassembled WGS sequence"/>
</dbReference>